<protein>
    <recommendedName>
        <fullName evidence="11">CUB and sushi domain-containing protein 3</fullName>
    </recommendedName>
</protein>
<dbReference type="AlphaFoldDB" id="A0A212CF30"/>
<dbReference type="Gene3D" id="2.60.120.290">
    <property type="entry name" value="Spermadhesin, CUB domain"/>
    <property type="match status" value="1"/>
</dbReference>
<dbReference type="CDD" id="cd00041">
    <property type="entry name" value="CUB"/>
    <property type="match status" value="1"/>
</dbReference>
<evidence type="ECO:0000256" key="6">
    <source>
        <dbReference type="SAM" id="MobiDB-lite"/>
    </source>
</evidence>
<dbReference type="OrthoDB" id="9668555at2759"/>
<dbReference type="PROSITE" id="PS50923">
    <property type="entry name" value="SUSHI"/>
    <property type="match status" value="1"/>
</dbReference>
<sequence>MGESLPLATSNQVLVKFSAKGQVPARGFHFVYQAVPRTSATQCSSVPEPRYGRRLGSDFSVGAILRFECNSGYALQGSPEIECLPVPGALAQWNVSAPTCVVPCGGNLTERTGTILSPGFPEPYLNSLNCVWKIMVPEGAGIQVGARGRQSQPVSSPSGQGRSGGPQSEKHNSSQLRKNEVWGLAGPSGKPPKGGDGPGDGV</sequence>
<feature type="compositionally biased region" description="Basic and acidic residues" evidence="6">
    <location>
        <begin position="168"/>
        <end position="180"/>
    </location>
</feature>
<dbReference type="SUPFAM" id="SSF49854">
    <property type="entry name" value="Spermadhesin, CUB domain"/>
    <property type="match status" value="1"/>
</dbReference>
<dbReference type="SMART" id="SM00032">
    <property type="entry name" value="CCP"/>
    <property type="match status" value="1"/>
</dbReference>
<evidence type="ECO:0000256" key="3">
    <source>
        <dbReference type="ARBA" id="ARBA00022737"/>
    </source>
</evidence>
<evidence type="ECO:0000259" key="8">
    <source>
        <dbReference type="PROSITE" id="PS50923"/>
    </source>
</evidence>
<dbReference type="EMBL" id="MKHE01000020">
    <property type="protein sequence ID" value="OWK04613.1"/>
    <property type="molecule type" value="Genomic_DNA"/>
</dbReference>
<keyword evidence="10" id="KW-1185">Reference proteome</keyword>
<dbReference type="InterPro" id="IPR051277">
    <property type="entry name" value="SEZ6_CSMD_C4BPB_Regulators"/>
</dbReference>
<comment type="caution">
    <text evidence="5">Lacks conserved residue(s) required for the propagation of feature annotation.</text>
</comment>
<feature type="domain" description="CUB" evidence="7">
    <location>
        <begin position="104"/>
        <end position="144"/>
    </location>
</feature>
<dbReference type="Pfam" id="PF00084">
    <property type="entry name" value="Sushi"/>
    <property type="match status" value="1"/>
</dbReference>
<feature type="domain" description="Sushi" evidence="8">
    <location>
        <begin position="41"/>
        <end position="102"/>
    </location>
</feature>
<dbReference type="InterPro" id="IPR000436">
    <property type="entry name" value="Sushi_SCR_CCP_dom"/>
</dbReference>
<keyword evidence="3" id="KW-0677">Repeat</keyword>
<gene>
    <name evidence="9" type="ORF">Celaphus_00002775</name>
</gene>
<keyword evidence="4" id="KW-1015">Disulfide bond</keyword>
<evidence type="ECO:0000256" key="2">
    <source>
        <dbReference type="ARBA" id="ARBA00022729"/>
    </source>
</evidence>
<evidence type="ECO:0000256" key="4">
    <source>
        <dbReference type="ARBA" id="ARBA00023157"/>
    </source>
</evidence>
<feature type="compositionally biased region" description="Gly residues" evidence="6">
    <location>
        <begin position="192"/>
        <end position="202"/>
    </location>
</feature>
<feature type="compositionally biased region" description="Low complexity" evidence="6">
    <location>
        <begin position="147"/>
        <end position="160"/>
    </location>
</feature>
<dbReference type="Proteomes" id="UP000242450">
    <property type="component" value="Chromosome 20"/>
</dbReference>
<evidence type="ECO:0000256" key="1">
    <source>
        <dbReference type="ARBA" id="ARBA00022659"/>
    </source>
</evidence>
<evidence type="ECO:0000313" key="9">
    <source>
        <dbReference type="EMBL" id="OWK04613.1"/>
    </source>
</evidence>
<dbReference type="InterPro" id="IPR035976">
    <property type="entry name" value="Sushi/SCR/CCP_sf"/>
</dbReference>
<evidence type="ECO:0000256" key="5">
    <source>
        <dbReference type="PROSITE-ProRule" id="PRU00302"/>
    </source>
</evidence>
<dbReference type="Pfam" id="PF00431">
    <property type="entry name" value="CUB"/>
    <property type="match status" value="1"/>
</dbReference>
<dbReference type="PANTHER" id="PTHR45656">
    <property type="entry name" value="PROTEIN CBR-CLEC-78"/>
    <property type="match status" value="1"/>
</dbReference>
<dbReference type="InterPro" id="IPR035914">
    <property type="entry name" value="Sperma_CUB_dom_sf"/>
</dbReference>
<dbReference type="CDD" id="cd00033">
    <property type="entry name" value="CCP"/>
    <property type="match status" value="1"/>
</dbReference>
<dbReference type="Gene3D" id="2.10.70.10">
    <property type="entry name" value="Complement Module, domain 1"/>
    <property type="match status" value="1"/>
</dbReference>
<accession>A0A212CF30</accession>
<name>A0A212CF30_CEREH</name>
<keyword evidence="1 5" id="KW-0768">Sushi</keyword>
<reference evidence="9 10" key="1">
    <citation type="journal article" date="2018" name="Mol. Genet. Genomics">
        <title>The red deer Cervus elaphus genome CerEla1.0: sequencing, annotating, genes, and chromosomes.</title>
        <authorList>
            <person name="Bana N.A."/>
            <person name="Nyiri A."/>
            <person name="Nagy J."/>
            <person name="Frank K."/>
            <person name="Nagy T."/>
            <person name="Steger V."/>
            <person name="Schiller M."/>
            <person name="Lakatos P."/>
            <person name="Sugar L."/>
            <person name="Horn P."/>
            <person name="Barta E."/>
            <person name="Orosz L."/>
        </authorList>
    </citation>
    <scope>NUCLEOTIDE SEQUENCE [LARGE SCALE GENOMIC DNA]</scope>
    <source>
        <strain evidence="9">Hungarian</strain>
    </source>
</reference>
<comment type="caution">
    <text evidence="9">The sequence shown here is derived from an EMBL/GenBank/DDBJ whole genome shotgun (WGS) entry which is preliminary data.</text>
</comment>
<keyword evidence="2" id="KW-0732">Signal</keyword>
<organism evidence="9 10">
    <name type="scientific">Cervus elaphus hippelaphus</name>
    <name type="common">European red deer</name>
    <dbReference type="NCBI Taxonomy" id="46360"/>
    <lineage>
        <taxon>Eukaryota</taxon>
        <taxon>Metazoa</taxon>
        <taxon>Chordata</taxon>
        <taxon>Craniata</taxon>
        <taxon>Vertebrata</taxon>
        <taxon>Euteleostomi</taxon>
        <taxon>Mammalia</taxon>
        <taxon>Eutheria</taxon>
        <taxon>Laurasiatheria</taxon>
        <taxon>Artiodactyla</taxon>
        <taxon>Ruminantia</taxon>
        <taxon>Pecora</taxon>
        <taxon>Cervidae</taxon>
        <taxon>Cervinae</taxon>
        <taxon>Cervus</taxon>
    </lineage>
</organism>
<dbReference type="SUPFAM" id="SSF57535">
    <property type="entry name" value="Complement control module/SCR domain"/>
    <property type="match status" value="1"/>
</dbReference>
<evidence type="ECO:0000313" key="10">
    <source>
        <dbReference type="Proteomes" id="UP000242450"/>
    </source>
</evidence>
<feature type="region of interest" description="Disordered" evidence="6">
    <location>
        <begin position="144"/>
        <end position="202"/>
    </location>
</feature>
<evidence type="ECO:0008006" key="11">
    <source>
        <dbReference type="Google" id="ProtNLM"/>
    </source>
</evidence>
<dbReference type="PROSITE" id="PS01180">
    <property type="entry name" value="CUB"/>
    <property type="match status" value="1"/>
</dbReference>
<evidence type="ECO:0000259" key="7">
    <source>
        <dbReference type="PROSITE" id="PS01180"/>
    </source>
</evidence>
<dbReference type="PANTHER" id="PTHR45656:SF4">
    <property type="entry name" value="PROTEIN CBR-CLEC-78"/>
    <property type="match status" value="1"/>
</dbReference>
<dbReference type="InterPro" id="IPR000859">
    <property type="entry name" value="CUB_dom"/>
</dbReference>
<proteinExistence type="predicted"/>